<evidence type="ECO:0000256" key="3">
    <source>
        <dbReference type="ARBA" id="ARBA00004868"/>
    </source>
</evidence>
<dbReference type="PRINTS" id="PR01099">
    <property type="entry name" value="HYETHTZKNASE"/>
</dbReference>
<keyword evidence="7 11" id="KW-0418">Kinase</keyword>
<name>A0A0M0GEN1_SPOGL</name>
<evidence type="ECO:0000256" key="5">
    <source>
        <dbReference type="ARBA" id="ARBA00022723"/>
    </source>
</evidence>
<evidence type="ECO:0000256" key="1">
    <source>
        <dbReference type="ARBA" id="ARBA00001771"/>
    </source>
</evidence>
<comment type="cofactor">
    <cofactor evidence="2 11">
        <name>Mg(2+)</name>
        <dbReference type="ChEBI" id="CHEBI:18420"/>
    </cofactor>
</comment>
<keyword evidence="4 11" id="KW-0808">Transferase</keyword>
<gene>
    <name evidence="11" type="primary">thiM</name>
    <name evidence="12" type="ORF">AF332_17230</name>
</gene>
<feature type="binding site" evidence="11">
    <location>
        <position position="45"/>
    </location>
    <ligand>
        <name>substrate</name>
    </ligand>
</feature>
<evidence type="ECO:0000256" key="2">
    <source>
        <dbReference type="ARBA" id="ARBA00001946"/>
    </source>
</evidence>
<evidence type="ECO:0000256" key="8">
    <source>
        <dbReference type="ARBA" id="ARBA00022840"/>
    </source>
</evidence>
<dbReference type="OrthoDB" id="9778146at2"/>
<evidence type="ECO:0000256" key="11">
    <source>
        <dbReference type="HAMAP-Rule" id="MF_00228"/>
    </source>
</evidence>
<organism evidence="12 13">
    <name type="scientific">Sporosarcina globispora</name>
    <name type="common">Bacillus globisporus</name>
    <dbReference type="NCBI Taxonomy" id="1459"/>
    <lineage>
        <taxon>Bacteria</taxon>
        <taxon>Bacillati</taxon>
        <taxon>Bacillota</taxon>
        <taxon>Bacilli</taxon>
        <taxon>Bacillales</taxon>
        <taxon>Caryophanaceae</taxon>
        <taxon>Sporosarcina</taxon>
    </lineage>
</organism>
<evidence type="ECO:0000256" key="9">
    <source>
        <dbReference type="ARBA" id="ARBA00022842"/>
    </source>
</evidence>
<dbReference type="GO" id="GO:0000287">
    <property type="term" value="F:magnesium ion binding"/>
    <property type="evidence" value="ECO:0007669"/>
    <property type="project" value="UniProtKB-UniRule"/>
</dbReference>
<dbReference type="GO" id="GO:0005524">
    <property type="term" value="F:ATP binding"/>
    <property type="evidence" value="ECO:0007669"/>
    <property type="project" value="UniProtKB-UniRule"/>
</dbReference>
<dbReference type="SUPFAM" id="SSF53613">
    <property type="entry name" value="Ribokinase-like"/>
    <property type="match status" value="1"/>
</dbReference>
<feature type="binding site" evidence="11">
    <location>
        <position position="121"/>
    </location>
    <ligand>
        <name>ATP</name>
        <dbReference type="ChEBI" id="CHEBI:30616"/>
    </ligand>
</feature>
<dbReference type="GO" id="GO:0009229">
    <property type="term" value="P:thiamine diphosphate biosynthetic process"/>
    <property type="evidence" value="ECO:0007669"/>
    <property type="project" value="UniProtKB-UniRule"/>
</dbReference>
<comment type="function">
    <text evidence="11">Catalyzes the phosphorylation of the hydroxyl group of 4-methyl-5-beta-hydroxyethylthiazole (THZ).</text>
</comment>
<feature type="binding site" evidence="11">
    <location>
        <position position="194"/>
    </location>
    <ligand>
        <name>substrate</name>
    </ligand>
</feature>
<evidence type="ECO:0000256" key="4">
    <source>
        <dbReference type="ARBA" id="ARBA00022679"/>
    </source>
</evidence>
<keyword evidence="9 11" id="KW-0460">Magnesium</keyword>
<protein>
    <recommendedName>
        <fullName evidence="11">Hydroxyethylthiazole kinase</fullName>
        <ecNumber evidence="11">2.7.1.50</ecNumber>
    </recommendedName>
    <alternativeName>
        <fullName evidence="11">4-methyl-5-beta-hydroxyethylthiazole kinase</fullName>
        <shortName evidence="11">TH kinase</shortName>
        <shortName evidence="11">Thz kinase</shortName>
    </alternativeName>
</protein>
<keyword evidence="13" id="KW-1185">Reference proteome</keyword>
<dbReference type="Pfam" id="PF02110">
    <property type="entry name" value="HK"/>
    <property type="match status" value="1"/>
</dbReference>
<evidence type="ECO:0000256" key="7">
    <source>
        <dbReference type="ARBA" id="ARBA00022777"/>
    </source>
</evidence>
<dbReference type="Gene3D" id="3.40.1190.20">
    <property type="match status" value="1"/>
</dbReference>
<evidence type="ECO:0000313" key="13">
    <source>
        <dbReference type="Proteomes" id="UP000037109"/>
    </source>
</evidence>
<sequence>MNIQEISSLLEKVRESNPLVHNITNVVVTNFTANGLLAIGASPVMAYAHEEAADMAKIAGALVLNMGTLTEKEVKSMLLAGKSANQHEVPVIFDPVGVGATAYRTETAKKILRELDITIIRGNAAEIANAAGQQWNIKGVDAGEAEGNISELAKSAAKDLAAVTVITGKQDIVSDGRSTFTINNGHPLLTKVTGAGCLLTSVIGAFSAIEKDPVKAAVASLVVYGSAAEIAAEKTDGRGPGTFQLEFLNSLYNISAADVELHGSFERTNG</sequence>
<keyword evidence="6 11" id="KW-0547">Nucleotide-binding</keyword>
<dbReference type="RefSeq" id="WP_053435752.1">
    <property type="nucleotide sequence ID" value="NZ_LGUF01000007.1"/>
</dbReference>
<feature type="binding site" evidence="11">
    <location>
        <position position="167"/>
    </location>
    <ligand>
        <name>ATP</name>
        <dbReference type="ChEBI" id="CHEBI:30616"/>
    </ligand>
</feature>
<evidence type="ECO:0000256" key="6">
    <source>
        <dbReference type="ARBA" id="ARBA00022741"/>
    </source>
</evidence>
<comment type="catalytic activity">
    <reaction evidence="1 11">
        <text>5-(2-hydroxyethyl)-4-methylthiazole + ATP = 4-methyl-5-(2-phosphooxyethyl)-thiazole + ADP + H(+)</text>
        <dbReference type="Rhea" id="RHEA:24212"/>
        <dbReference type="ChEBI" id="CHEBI:15378"/>
        <dbReference type="ChEBI" id="CHEBI:17957"/>
        <dbReference type="ChEBI" id="CHEBI:30616"/>
        <dbReference type="ChEBI" id="CHEBI:58296"/>
        <dbReference type="ChEBI" id="CHEBI:456216"/>
        <dbReference type="EC" id="2.7.1.50"/>
    </reaction>
</comment>
<dbReference type="InterPro" id="IPR029056">
    <property type="entry name" value="Ribokinase-like"/>
</dbReference>
<dbReference type="STRING" id="1459.AF332_17230"/>
<comment type="caution">
    <text evidence="12">The sequence shown here is derived from an EMBL/GenBank/DDBJ whole genome shotgun (WGS) entry which is preliminary data.</text>
</comment>
<dbReference type="NCBIfam" id="TIGR00694">
    <property type="entry name" value="thiM"/>
    <property type="match status" value="1"/>
</dbReference>
<comment type="similarity">
    <text evidence="11">Belongs to the Thz kinase family.</text>
</comment>
<comment type="pathway">
    <text evidence="3 11">Cofactor biosynthesis; thiamine diphosphate biosynthesis; 4-methyl-5-(2-phosphoethyl)-thiazole from 5-(2-hydroxyethyl)-4-methylthiazole: step 1/1.</text>
</comment>
<reference evidence="13" key="1">
    <citation type="submission" date="2015-07" db="EMBL/GenBank/DDBJ databases">
        <title>Fjat-10036 dsm4.</title>
        <authorList>
            <person name="Liu B."/>
            <person name="Wang J."/>
            <person name="Zhu Y."/>
            <person name="Liu G."/>
            <person name="Chen Q."/>
            <person name="Chen Z."/>
            <person name="Lan J."/>
            <person name="Che J."/>
            <person name="Ge C."/>
            <person name="Shi H."/>
            <person name="Pan Z."/>
            <person name="Liu X."/>
        </authorList>
    </citation>
    <scope>NUCLEOTIDE SEQUENCE [LARGE SCALE GENOMIC DNA]</scope>
    <source>
        <strain evidence="13">DSM 4</strain>
    </source>
</reference>
<dbReference type="NCBIfam" id="NF006830">
    <property type="entry name" value="PRK09355.1"/>
    <property type="match status" value="1"/>
</dbReference>
<dbReference type="EC" id="2.7.1.50" evidence="11"/>
<dbReference type="GO" id="GO:0004417">
    <property type="term" value="F:hydroxyethylthiazole kinase activity"/>
    <property type="evidence" value="ECO:0007669"/>
    <property type="project" value="UniProtKB-UniRule"/>
</dbReference>
<keyword evidence="8 11" id="KW-0067">ATP-binding</keyword>
<keyword evidence="5 11" id="KW-0479">Metal-binding</keyword>
<dbReference type="InterPro" id="IPR000417">
    <property type="entry name" value="Hyethyz_kinase"/>
</dbReference>
<dbReference type="EMBL" id="LGUF01000007">
    <property type="protein sequence ID" value="KON88375.1"/>
    <property type="molecule type" value="Genomic_DNA"/>
</dbReference>
<dbReference type="CDD" id="cd01170">
    <property type="entry name" value="THZ_kinase"/>
    <property type="match status" value="1"/>
</dbReference>
<dbReference type="AlphaFoldDB" id="A0A0M0GEN1"/>
<dbReference type="GO" id="GO:0009228">
    <property type="term" value="P:thiamine biosynthetic process"/>
    <property type="evidence" value="ECO:0007669"/>
    <property type="project" value="UniProtKB-KW"/>
</dbReference>
<keyword evidence="10 11" id="KW-0784">Thiamine biosynthesis</keyword>
<evidence type="ECO:0000256" key="10">
    <source>
        <dbReference type="ARBA" id="ARBA00022977"/>
    </source>
</evidence>
<dbReference type="PIRSF" id="PIRSF000513">
    <property type="entry name" value="Thz_kinase"/>
    <property type="match status" value="1"/>
</dbReference>
<evidence type="ECO:0000313" key="12">
    <source>
        <dbReference type="EMBL" id="KON88375.1"/>
    </source>
</evidence>
<dbReference type="Proteomes" id="UP000037109">
    <property type="component" value="Unassembled WGS sequence"/>
</dbReference>
<proteinExistence type="inferred from homology"/>
<accession>A0A0M0GEN1</accession>
<dbReference type="HAMAP" id="MF_00228">
    <property type="entry name" value="Thz_kinase"/>
    <property type="match status" value="1"/>
</dbReference>
<dbReference type="UniPathway" id="UPA00060">
    <property type="reaction ID" value="UER00139"/>
</dbReference>
<dbReference type="PATRIC" id="fig|1459.3.peg.3777"/>